<accession>A0A9N7V057</accession>
<evidence type="ECO:0000313" key="3">
    <source>
        <dbReference type="Proteomes" id="UP001153269"/>
    </source>
</evidence>
<comment type="caution">
    <text evidence="2">The sequence shown here is derived from an EMBL/GenBank/DDBJ whole genome shotgun (WGS) entry which is preliminary data.</text>
</comment>
<feature type="region of interest" description="Disordered" evidence="1">
    <location>
        <begin position="23"/>
        <end position="47"/>
    </location>
</feature>
<reference evidence="2" key="1">
    <citation type="submission" date="2020-03" db="EMBL/GenBank/DDBJ databases">
        <authorList>
            <person name="Weist P."/>
        </authorList>
    </citation>
    <scope>NUCLEOTIDE SEQUENCE</scope>
</reference>
<evidence type="ECO:0000256" key="1">
    <source>
        <dbReference type="SAM" id="MobiDB-lite"/>
    </source>
</evidence>
<name>A0A9N7V057_PLEPL</name>
<proteinExistence type="predicted"/>
<feature type="region of interest" description="Disordered" evidence="1">
    <location>
        <begin position="62"/>
        <end position="140"/>
    </location>
</feature>
<feature type="compositionally biased region" description="Polar residues" evidence="1">
    <location>
        <begin position="130"/>
        <end position="140"/>
    </location>
</feature>
<dbReference type="InterPro" id="IPR005827">
    <property type="entry name" value="K_chnl_volt-dep_KCQN1"/>
</dbReference>
<protein>
    <submittedName>
        <fullName evidence="2">Uncharacterized protein</fullName>
    </submittedName>
</protein>
<gene>
    <name evidence="2" type="ORF">PLEPLA_LOCUS27509</name>
</gene>
<dbReference type="AlphaFoldDB" id="A0A9N7V057"/>
<evidence type="ECO:0000313" key="2">
    <source>
        <dbReference type="EMBL" id="CAB1439738.1"/>
    </source>
</evidence>
<sequence length="140" mass="15012">MVRIKELQRRLDQSLGKITLFQTGPDRARDKGTNSIGSRLNRMEDKITHMDQTLKRIAESLSFLRDQRDVGGGEGGGEGGDRPRPQPGRSSTVVPPGQDSLPSYEQLSSSHSSVSFSGVPGTAGGPNPRFTATASQDEGC</sequence>
<dbReference type="GO" id="GO:0008076">
    <property type="term" value="C:voltage-gated potassium channel complex"/>
    <property type="evidence" value="ECO:0007669"/>
    <property type="project" value="InterPro"/>
</dbReference>
<dbReference type="GO" id="GO:0005249">
    <property type="term" value="F:voltage-gated potassium channel activity"/>
    <property type="evidence" value="ECO:0007669"/>
    <property type="project" value="InterPro"/>
</dbReference>
<dbReference type="EMBL" id="CADEAL010002325">
    <property type="protein sequence ID" value="CAB1439738.1"/>
    <property type="molecule type" value="Genomic_DNA"/>
</dbReference>
<feature type="compositionally biased region" description="Low complexity" evidence="1">
    <location>
        <begin position="100"/>
        <end position="117"/>
    </location>
</feature>
<organism evidence="2 3">
    <name type="scientific">Pleuronectes platessa</name>
    <name type="common">European plaice</name>
    <dbReference type="NCBI Taxonomy" id="8262"/>
    <lineage>
        <taxon>Eukaryota</taxon>
        <taxon>Metazoa</taxon>
        <taxon>Chordata</taxon>
        <taxon>Craniata</taxon>
        <taxon>Vertebrata</taxon>
        <taxon>Euteleostomi</taxon>
        <taxon>Actinopterygii</taxon>
        <taxon>Neopterygii</taxon>
        <taxon>Teleostei</taxon>
        <taxon>Neoteleostei</taxon>
        <taxon>Acanthomorphata</taxon>
        <taxon>Carangaria</taxon>
        <taxon>Pleuronectiformes</taxon>
        <taxon>Pleuronectoidei</taxon>
        <taxon>Pleuronectidae</taxon>
        <taxon>Pleuronectes</taxon>
    </lineage>
</organism>
<dbReference type="Proteomes" id="UP001153269">
    <property type="component" value="Unassembled WGS sequence"/>
</dbReference>
<keyword evidence="3" id="KW-1185">Reference proteome</keyword>
<dbReference type="PRINTS" id="PR01460">
    <property type="entry name" value="KCNQ1CHANNEL"/>
</dbReference>